<reference evidence="4" key="1">
    <citation type="journal article" date="2016" name="Nat. Commun.">
        <title>The Gonium pectorale genome demonstrates co-option of cell cycle regulation during the evolution of multicellularity.</title>
        <authorList>
            <person name="Hanschen E.R."/>
            <person name="Marriage T.N."/>
            <person name="Ferris P.J."/>
            <person name="Hamaji T."/>
            <person name="Toyoda A."/>
            <person name="Fujiyama A."/>
            <person name="Neme R."/>
            <person name="Noguchi H."/>
            <person name="Minakuchi Y."/>
            <person name="Suzuki M."/>
            <person name="Kawai-Toyooka H."/>
            <person name="Smith D.R."/>
            <person name="Sparks H."/>
            <person name="Anderson J."/>
            <person name="Bakaric R."/>
            <person name="Luria V."/>
            <person name="Karger A."/>
            <person name="Kirschner M.W."/>
            <person name="Durand P.M."/>
            <person name="Michod R.E."/>
            <person name="Nozaki H."/>
            <person name="Olson B.J."/>
        </authorList>
    </citation>
    <scope>NUCLEOTIDE SEQUENCE [LARGE SCALE GENOMIC DNA]</scope>
    <source>
        <strain evidence="4">NIES-2863</strain>
    </source>
</reference>
<dbReference type="PANTHER" id="PTHR16092">
    <property type="entry name" value="SEC3/SYNTAXIN-RELATED"/>
    <property type="match status" value="1"/>
</dbReference>
<dbReference type="InterPro" id="IPR019160">
    <property type="entry name" value="Sec3_CC"/>
</dbReference>
<sequence length="643" mass="65236">MIISGESGGGQTFLAKEAPQTRLLCITVRRAKHGRGFKPSLHLLRPPGHEDGPGANPGPAARRQDAAAAASAAADPTSAATGAKSFPLKALTDVSLPASKYESHPSNVLELQFARAAGAVGGGAALGRSGSTGGASSASAAAAAAAADGGSLASLKMGSREELQLLVAIVLALVNQGGYRPPRLSGLDAGEVHAWWLGQQGAVLPALGAFAAAVLLPGGGEEEEAAGGGGGGPRVLLSGKEESQLEELLGLFALGVGDGEEFRARLQEEHEALEAANVQALMSCLPAAEAVVAAIRGTQGMLEDLDETLAVFDTKLRHMRADIAAIEASNNALERHARNNGALRATLQDLLSSLRLPADVEAVLEAPPFGKGSRLPLITSAAWQLHATLSRLDPDPHPEADDIAAAAAGAGGGGAHMSPYLLQLRVVQEARESLASLRSRFVTSALTALRGLVRGEVEGVLAVLAANTDRASRLLPPSHDRLRSACGRHAELVRSLGALEPASLPRLAGEVVAAVNILLRKELRVSVSELRKAAQLDMHVGGGWGGVERANPIDYALTGHSAARVAAGAGAGGSVLGSKPPGSVLGASVLGSSEDPGDREEVGSTAAASDFGLATGLAFGVGGPGSIAASRQSRSTFLSAWSR</sequence>
<evidence type="ECO:0000259" key="2">
    <source>
        <dbReference type="Pfam" id="PF09763"/>
    </source>
</evidence>
<dbReference type="GO" id="GO:0005546">
    <property type="term" value="F:phosphatidylinositol-4,5-bisphosphate binding"/>
    <property type="evidence" value="ECO:0007669"/>
    <property type="project" value="TreeGrafter"/>
</dbReference>
<accession>A0A150GF89</accession>
<evidence type="ECO:0000313" key="3">
    <source>
        <dbReference type="EMBL" id="KXZ48521.1"/>
    </source>
</evidence>
<evidence type="ECO:0000256" key="1">
    <source>
        <dbReference type="SAM" id="MobiDB-lite"/>
    </source>
</evidence>
<feature type="region of interest" description="Disordered" evidence="1">
    <location>
        <begin position="37"/>
        <end position="74"/>
    </location>
</feature>
<dbReference type="STRING" id="33097.A0A150GF89"/>
<dbReference type="GO" id="GO:0006887">
    <property type="term" value="P:exocytosis"/>
    <property type="evidence" value="ECO:0007669"/>
    <property type="project" value="InterPro"/>
</dbReference>
<dbReference type="Proteomes" id="UP000075714">
    <property type="component" value="Unassembled WGS sequence"/>
</dbReference>
<dbReference type="GO" id="GO:0005886">
    <property type="term" value="C:plasma membrane"/>
    <property type="evidence" value="ECO:0007669"/>
    <property type="project" value="TreeGrafter"/>
</dbReference>
<dbReference type="Pfam" id="PF09763">
    <property type="entry name" value="Sec3_CC"/>
    <property type="match status" value="1"/>
</dbReference>
<dbReference type="PANTHER" id="PTHR16092:SF14">
    <property type="entry name" value="EXOCYST COMPLEX COMPONENT 1 ISOFORM X1"/>
    <property type="match status" value="1"/>
</dbReference>
<comment type="caution">
    <text evidence="3">The sequence shown here is derived from an EMBL/GenBank/DDBJ whole genome shotgun (WGS) entry which is preliminary data.</text>
</comment>
<keyword evidence="4" id="KW-1185">Reference proteome</keyword>
<feature type="compositionally biased region" description="Low complexity" evidence="1">
    <location>
        <begin position="58"/>
        <end position="74"/>
    </location>
</feature>
<proteinExistence type="predicted"/>
<feature type="domain" description="Exocyst complex component Sec3 coiled-coil" evidence="2">
    <location>
        <begin position="260"/>
        <end position="389"/>
    </location>
</feature>
<organism evidence="3 4">
    <name type="scientific">Gonium pectorale</name>
    <name type="common">Green alga</name>
    <dbReference type="NCBI Taxonomy" id="33097"/>
    <lineage>
        <taxon>Eukaryota</taxon>
        <taxon>Viridiplantae</taxon>
        <taxon>Chlorophyta</taxon>
        <taxon>core chlorophytes</taxon>
        <taxon>Chlorophyceae</taxon>
        <taxon>CS clade</taxon>
        <taxon>Chlamydomonadales</taxon>
        <taxon>Volvocaceae</taxon>
        <taxon>Gonium</taxon>
    </lineage>
</organism>
<dbReference type="OrthoDB" id="27109at2759"/>
<dbReference type="GO" id="GO:0006893">
    <property type="term" value="P:Golgi to plasma membrane transport"/>
    <property type="evidence" value="ECO:0007669"/>
    <property type="project" value="TreeGrafter"/>
</dbReference>
<gene>
    <name evidence="3" type="ORF">GPECTOR_27g692</name>
</gene>
<protein>
    <recommendedName>
        <fullName evidence="2">Exocyst complex component Sec3 coiled-coil domain-containing protein</fullName>
    </recommendedName>
</protein>
<dbReference type="GO" id="GO:0000145">
    <property type="term" value="C:exocyst"/>
    <property type="evidence" value="ECO:0007669"/>
    <property type="project" value="InterPro"/>
</dbReference>
<feature type="region of interest" description="Disordered" evidence="1">
    <location>
        <begin position="586"/>
        <end position="605"/>
    </location>
</feature>
<dbReference type="AlphaFoldDB" id="A0A150GF89"/>
<name>A0A150GF89_GONPE</name>
<evidence type="ECO:0000313" key="4">
    <source>
        <dbReference type="Proteomes" id="UP000075714"/>
    </source>
</evidence>
<dbReference type="EMBL" id="LSYV01000028">
    <property type="protein sequence ID" value="KXZ48521.1"/>
    <property type="molecule type" value="Genomic_DNA"/>
</dbReference>